<feature type="region of interest" description="Disordered" evidence="3">
    <location>
        <begin position="278"/>
        <end position="304"/>
    </location>
</feature>
<accession>A0ABQ6MNW7</accession>
<name>A0ABQ6MNW7_9STRA</name>
<organism evidence="5 6">
    <name type="scientific">Tetraparma gracilis</name>
    <dbReference type="NCBI Taxonomy" id="2962635"/>
    <lineage>
        <taxon>Eukaryota</taxon>
        <taxon>Sar</taxon>
        <taxon>Stramenopiles</taxon>
        <taxon>Ochrophyta</taxon>
        <taxon>Bolidophyceae</taxon>
        <taxon>Parmales</taxon>
        <taxon>Triparmaceae</taxon>
        <taxon>Tetraparma</taxon>
    </lineage>
</organism>
<evidence type="ECO:0000313" key="6">
    <source>
        <dbReference type="Proteomes" id="UP001165060"/>
    </source>
</evidence>
<dbReference type="Proteomes" id="UP001165060">
    <property type="component" value="Unassembled WGS sequence"/>
</dbReference>
<comment type="caution">
    <text evidence="5">The sequence shown here is derived from an EMBL/GenBank/DDBJ whole genome shotgun (WGS) entry which is preliminary data.</text>
</comment>
<evidence type="ECO:0000259" key="4">
    <source>
        <dbReference type="Pfam" id="PF01557"/>
    </source>
</evidence>
<dbReference type="SUPFAM" id="SSF56529">
    <property type="entry name" value="FAH"/>
    <property type="match status" value="1"/>
</dbReference>
<feature type="domain" description="Fumarylacetoacetase-like C-terminal" evidence="4">
    <location>
        <begin position="70"/>
        <end position="280"/>
    </location>
</feature>
<evidence type="ECO:0000256" key="2">
    <source>
        <dbReference type="ARBA" id="ARBA00022723"/>
    </source>
</evidence>
<dbReference type="PANTHER" id="PTHR42796">
    <property type="entry name" value="FUMARYLACETOACETATE HYDROLASE DOMAIN-CONTAINING PROTEIN 2A-RELATED"/>
    <property type="match status" value="1"/>
</dbReference>
<feature type="compositionally biased region" description="Basic and acidic residues" evidence="3">
    <location>
        <begin position="278"/>
        <end position="291"/>
    </location>
</feature>
<keyword evidence="6" id="KW-1185">Reference proteome</keyword>
<dbReference type="PANTHER" id="PTHR42796:SF4">
    <property type="entry name" value="FUMARYLACETOACETATE HYDROLASE DOMAIN-CONTAINING PROTEIN 2A"/>
    <property type="match status" value="1"/>
</dbReference>
<comment type="similarity">
    <text evidence="1">Belongs to the FAH family.</text>
</comment>
<dbReference type="InterPro" id="IPR011234">
    <property type="entry name" value="Fumarylacetoacetase-like_C"/>
</dbReference>
<protein>
    <recommendedName>
        <fullName evidence="4">Fumarylacetoacetase-like C-terminal domain-containing protein</fullName>
    </recommendedName>
</protein>
<sequence length="304" mass="32368">MTAPTRMVRFLDKAGALAWGHSAVGSSVATMITGCGPHRPGAARSLLITDPPQSVEIGTVLPPTPVPPAVMCVGLNYKKHALETGHPAPLHPVVFYKNPSAVSGPFDSIVIPKICKPDTEVDYECELAVVMGPRPCRNVSKEEALEYVLGYTSANDVSARRWQGKKGGGQWSFSKSFDTFCPLGPGLLMAGTGVDPNNLGIETRLNGEVVQSSNTSDMIFDVASIISFLSQSTTLLPGTVILTGTPEGVGYARKPEPVFLQAGDVVEVEVEGVGVQRNEVEAEREGPEEPAKVWSHGKNAWIHP</sequence>
<evidence type="ECO:0000313" key="5">
    <source>
        <dbReference type="EMBL" id="GMI29280.1"/>
    </source>
</evidence>
<proteinExistence type="inferred from homology"/>
<gene>
    <name evidence="5" type="ORF">TeGR_g9490</name>
</gene>
<dbReference type="Gene3D" id="3.90.850.10">
    <property type="entry name" value="Fumarylacetoacetase-like, C-terminal domain"/>
    <property type="match status" value="1"/>
</dbReference>
<dbReference type="PROSITE" id="PS51257">
    <property type="entry name" value="PROKAR_LIPOPROTEIN"/>
    <property type="match status" value="1"/>
</dbReference>
<dbReference type="Pfam" id="PF01557">
    <property type="entry name" value="FAA_hydrolase"/>
    <property type="match status" value="1"/>
</dbReference>
<evidence type="ECO:0000256" key="1">
    <source>
        <dbReference type="ARBA" id="ARBA00010211"/>
    </source>
</evidence>
<reference evidence="5 6" key="1">
    <citation type="journal article" date="2023" name="Commun. Biol.">
        <title>Genome analysis of Parmales, the sister group of diatoms, reveals the evolutionary specialization of diatoms from phago-mixotrophs to photoautotrophs.</title>
        <authorList>
            <person name="Ban H."/>
            <person name="Sato S."/>
            <person name="Yoshikawa S."/>
            <person name="Yamada K."/>
            <person name="Nakamura Y."/>
            <person name="Ichinomiya M."/>
            <person name="Sato N."/>
            <person name="Blanc-Mathieu R."/>
            <person name="Endo H."/>
            <person name="Kuwata A."/>
            <person name="Ogata H."/>
        </authorList>
    </citation>
    <scope>NUCLEOTIDE SEQUENCE [LARGE SCALE GENOMIC DNA]</scope>
</reference>
<dbReference type="InterPro" id="IPR036663">
    <property type="entry name" value="Fumarylacetoacetase_C_sf"/>
</dbReference>
<dbReference type="InterPro" id="IPR051121">
    <property type="entry name" value="FAH"/>
</dbReference>
<evidence type="ECO:0000256" key="3">
    <source>
        <dbReference type="SAM" id="MobiDB-lite"/>
    </source>
</evidence>
<keyword evidence="2" id="KW-0479">Metal-binding</keyword>
<dbReference type="EMBL" id="BRYB01004328">
    <property type="protein sequence ID" value="GMI29280.1"/>
    <property type="molecule type" value="Genomic_DNA"/>
</dbReference>